<gene>
    <name evidence="9" type="ORF">GCM10009765_00790</name>
</gene>
<feature type="active site" description="Charge relay system" evidence="5">
    <location>
        <position position="372"/>
    </location>
</feature>
<evidence type="ECO:0000256" key="5">
    <source>
        <dbReference type="PROSITE-ProRule" id="PRU01240"/>
    </source>
</evidence>
<dbReference type="EMBL" id="BAAANY010000001">
    <property type="protein sequence ID" value="GAA1655474.1"/>
    <property type="molecule type" value="Genomic_DNA"/>
</dbReference>
<sequence length="677" mass="70199">MAVDDEQLLDNASTAAPEQLVRRQRTAVLLTVRTGGGLAADHGLPQSDLAPLPTDQTNELLERTLDVPVEPATADPIWQASEGNPLLVHELMAAGRAGGALEQQAGRWRWDGRLALSARLTDLIRSQMGELSQAERGVLEMLSIGEPLSVTAVGPLETLQARELVRVRQDGRRSQVWLAHPLYGEVVRADLGRLRANRLRRELADDVSAAGGRRRGDVLRTAGWLLDSNSPAELLAEAARQAYGASGSWPVNTQLATTPTPPQEAVGLSLHNVSSWRRNLVSATAAALAVLFLTGTASPAVAADVQAGQWYLTALRVPQSQTISRGQGITVAVIDGGVDATVPALKGQVLQGTQFGIPQSPNGTVDTSAKGHGTAMAGTIAGTGTSTSVELGIAPAAKILPIAVPEKYSDQDLAQAIRWAADNGANVVNLSLGENGRLAPAIAAAVQYAQNRNIVIVAAAGNVDQTGTAVSVLAGLPGVVAVSGADKKGNFWSGSAYGPQVAISAPAVDVVAPVPSRVYATGYAQPSGTSSATAIVSGCVALIRAKFPSMDANNVINRLIKTAVPPSDKKRSIYLGFGTVAPYRALTEDVPTVTTNPLGGGTPTTTPSTATGSSGQPTSGNNDNPGPNLIPWLIGAGICLIVVLAIVILIVVLLSRRHRQPPPGPYGGHFPPAPPYQ</sequence>
<dbReference type="PROSITE" id="PS51892">
    <property type="entry name" value="SUBTILASE"/>
    <property type="match status" value="1"/>
</dbReference>
<keyword evidence="7" id="KW-1133">Transmembrane helix</keyword>
<comment type="similarity">
    <text evidence="1 5">Belongs to the peptidase S8 family.</text>
</comment>
<evidence type="ECO:0000259" key="8">
    <source>
        <dbReference type="Pfam" id="PF00082"/>
    </source>
</evidence>
<keyword evidence="10" id="KW-1185">Reference proteome</keyword>
<feature type="active site" description="Charge relay system" evidence="5">
    <location>
        <position position="530"/>
    </location>
</feature>
<feature type="transmembrane region" description="Helical" evidence="7">
    <location>
        <begin position="629"/>
        <end position="654"/>
    </location>
</feature>
<comment type="caution">
    <text evidence="9">The sequence shown here is derived from an EMBL/GenBank/DDBJ whole genome shotgun (WGS) entry which is preliminary data.</text>
</comment>
<keyword evidence="4 5" id="KW-0720">Serine protease</keyword>
<name>A0ABN2FP20_9ACTN</name>
<keyword evidence="7" id="KW-0812">Transmembrane</keyword>
<keyword evidence="2 5" id="KW-0645">Protease</keyword>
<feature type="domain" description="Peptidase S8/S53" evidence="8">
    <location>
        <begin position="326"/>
        <end position="572"/>
    </location>
</feature>
<evidence type="ECO:0000256" key="4">
    <source>
        <dbReference type="ARBA" id="ARBA00022825"/>
    </source>
</evidence>
<dbReference type="Proteomes" id="UP001500618">
    <property type="component" value="Unassembled WGS sequence"/>
</dbReference>
<dbReference type="PANTHER" id="PTHR43806:SF11">
    <property type="entry name" value="CEREVISIN-RELATED"/>
    <property type="match status" value="1"/>
</dbReference>
<dbReference type="InterPro" id="IPR036852">
    <property type="entry name" value="Peptidase_S8/S53_dom_sf"/>
</dbReference>
<keyword evidence="3 5" id="KW-0378">Hydrolase</keyword>
<dbReference type="InterPro" id="IPR050131">
    <property type="entry name" value="Peptidase_S8_subtilisin-like"/>
</dbReference>
<dbReference type="InterPro" id="IPR000209">
    <property type="entry name" value="Peptidase_S8/S53_dom"/>
</dbReference>
<feature type="compositionally biased region" description="Low complexity" evidence="6">
    <location>
        <begin position="591"/>
        <end position="620"/>
    </location>
</feature>
<dbReference type="Pfam" id="PF00082">
    <property type="entry name" value="Peptidase_S8"/>
    <property type="match status" value="1"/>
</dbReference>
<evidence type="ECO:0000256" key="6">
    <source>
        <dbReference type="SAM" id="MobiDB-lite"/>
    </source>
</evidence>
<evidence type="ECO:0000256" key="3">
    <source>
        <dbReference type="ARBA" id="ARBA00022801"/>
    </source>
</evidence>
<feature type="region of interest" description="Disordered" evidence="6">
    <location>
        <begin position="591"/>
        <end position="623"/>
    </location>
</feature>
<evidence type="ECO:0000313" key="10">
    <source>
        <dbReference type="Proteomes" id="UP001500618"/>
    </source>
</evidence>
<protein>
    <recommendedName>
        <fullName evidence="8">Peptidase S8/S53 domain-containing protein</fullName>
    </recommendedName>
</protein>
<feature type="active site" description="Charge relay system" evidence="5">
    <location>
        <position position="335"/>
    </location>
</feature>
<dbReference type="InterPro" id="IPR015500">
    <property type="entry name" value="Peptidase_S8_subtilisin-rel"/>
</dbReference>
<dbReference type="SUPFAM" id="SSF52743">
    <property type="entry name" value="Subtilisin-like"/>
    <property type="match status" value="1"/>
</dbReference>
<dbReference type="PRINTS" id="PR00723">
    <property type="entry name" value="SUBTILISIN"/>
</dbReference>
<evidence type="ECO:0000256" key="7">
    <source>
        <dbReference type="SAM" id="Phobius"/>
    </source>
</evidence>
<dbReference type="Gene3D" id="3.40.50.200">
    <property type="entry name" value="Peptidase S8/S53 domain"/>
    <property type="match status" value="1"/>
</dbReference>
<evidence type="ECO:0000313" key="9">
    <source>
        <dbReference type="EMBL" id="GAA1655474.1"/>
    </source>
</evidence>
<proteinExistence type="inferred from homology"/>
<dbReference type="PANTHER" id="PTHR43806">
    <property type="entry name" value="PEPTIDASE S8"/>
    <property type="match status" value="1"/>
</dbReference>
<evidence type="ECO:0000256" key="2">
    <source>
        <dbReference type="ARBA" id="ARBA00022670"/>
    </source>
</evidence>
<organism evidence="9 10">
    <name type="scientific">Fodinicola feengrottensis</name>
    <dbReference type="NCBI Taxonomy" id="435914"/>
    <lineage>
        <taxon>Bacteria</taxon>
        <taxon>Bacillati</taxon>
        <taxon>Actinomycetota</taxon>
        <taxon>Actinomycetes</taxon>
        <taxon>Mycobacteriales</taxon>
        <taxon>Fodinicola</taxon>
    </lineage>
</organism>
<evidence type="ECO:0000256" key="1">
    <source>
        <dbReference type="ARBA" id="ARBA00011073"/>
    </source>
</evidence>
<accession>A0ABN2FP20</accession>
<keyword evidence="7" id="KW-0472">Membrane</keyword>
<reference evidence="9 10" key="1">
    <citation type="journal article" date="2019" name="Int. J. Syst. Evol. Microbiol.">
        <title>The Global Catalogue of Microorganisms (GCM) 10K type strain sequencing project: providing services to taxonomists for standard genome sequencing and annotation.</title>
        <authorList>
            <consortium name="The Broad Institute Genomics Platform"/>
            <consortium name="The Broad Institute Genome Sequencing Center for Infectious Disease"/>
            <person name="Wu L."/>
            <person name="Ma J."/>
        </authorList>
    </citation>
    <scope>NUCLEOTIDE SEQUENCE [LARGE SCALE GENOMIC DNA]</scope>
    <source>
        <strain evidence="9 10">JCM 14718</strain>
    </source>
</reference>